<feature type="signal peptide" evidence="1">
    <location>
        <begin position="1"/>
        <end position="18"/>
    </location>
</feature>
<evidence type="ECO:0000256" key="1">
    <source>
        <dbReference type="SAM" id="SignalP"/>
    </source>
</evidence>
<dbReference type="SUPFAM" id="SSF55486">
    <property type="entry name" value="Metalloproteases ('zincins'), catalytic domain"/>
    <property type="match status" value="1"/>
</dbReference>
<accession>A0A165HX78</accession>
<sequence length="320" mass="34767">MFALSAAVILALAVSGNAQNLGRPVLFTDGLSPHVDASFWANLNPTQSTWDQWGWGWIPQSCFDAANSNNVSPYDFEVFNVHYTDCGTAWVFCRHHSASLSQIDMIDLFGRLPVHERQWIRHVVAVPGGGSAYELNADVVFQGPVGTPSVFQHEVGHAVDFYKNGFQSSGTSQFLNAIQQDSCVPDDYANSNNVEDYTQVGVLSLYEIVNPGGLDPIGANWRCLVNQKNVLDGFQRDNMIPGGVCDRRWADSTIVKMGPAVPRVKRGPVGPIPQPAGLPVPGPSRAGPDVYKNLVFNATEKRNAETRQAAWQKAAKGAAA</sequence>
<evidence type="ECO:0008006" key="4">
    <source>
        <dbReference type="Google" id="ProtNLM"/>
    </source>
</evidence>
<dbReference type="InParanoid" id="A0A165HX78"/>
<protein>
    <recommendedName>
        <fullName evidence="4">Conidiation-specific protein 13</fullName>
    </recommendedName>
</protein>
<organism evidence="2 3">
    <name type="scientific">Exidia glandulosa HHB12029</name>
    <dbReference type="NCBI Taxonomy" id="1314781"/>
    <lineage>
        <taxon>Eukaryota</taxon>
        <taxon>Fungi</taxon>
        <taxon>Dikarya</taxon>
        <taxon>Basidiomycota</taxon>
        <taxon>Agaricomycotina</taxon>
        <taxon>Agaricomycetes</taxon>
        <taxon>Auriculariales</taxon>
        <taxon>Exidiaceae</taxon>
        <taxon>Exidia</taxon>
    </lineage>
</organism>
<reference evidence="2 3" key="1">
    <citation type="journal article" date="2016" name="Mol. Biol. Evol.">
        <title>Comparative Genomics of Early-Diverging Mushroom-Forming Fungi Provides Insights into the Origins of Lignocellulose Decay Capabilities.</title>
        <authorList>
            <person name="Nagy L.G."/>
            <person name="Riley R."/>
            <person name="Tritt A."/>
            <person name="Adam C."/>
            <person name="Daum C."/>
            <person name="Floudas D."/>
            <person name="Sun H."/>
            <person name="Yadav J.S."/>
            <person name="Pangilinan J."/>
            <person name="Larsson K.H."/>
            <person name="Matsuura K."/>
            <person name="Barry K."/>
            <person name="Labutti K."/>
            <person name="Kuo R."/>
            <person name="Ohm R.A."/>
            <person name="Bhattacharya S.S."/>
            <person name="Shirouzu T."/>
            <person name="Yoshinaga Y."/>
            <person name="Martin F.M."/>
            <person name="Grigoriev I.V."/>
            <person name="Hibbett D.S."/>
        </authorList>
    </citation>
    <scope>NUCLEOTIDE SEQUENCE [LARGE SCALE GENOMIC DNA]</scope>
    <source>
        <strain evidence="2 3">HHB12029</strain>
    </source>
</reference>
<dbReference type="AlphaFoldDB" id="A0A165HX78"/>
<keyword evidence="1" id="KW-0732">Signal</keyword>
<dbReference type="EMBL" id="KV426006">
    <property type="protein sequence ID" value="KZV92590.1"/>
    <property type="molecule type" value="Genomic_DNA"/>
</dbReference>
<dbReference type="Proteomes" id="UP000077266">
    <property type="component" value="Unassembled WGS sequence"/>
</dbReference>
<dbReference type="STRING" id="1314781.A0A165HX78"/>
<evidence type="ECO:0000313" key="2">
    <source>
        <dbReference type="EMBL" id="KZV92590.1"/>
    </source>
</evidence>
<keyword evidence="3" id="KW-1185">Reference proteome</keyword>
<gene>
    <name evidence="2" type="ORF">EXIGLDRAFT_718255</name>
</gene>
<dbReference type="OrthoDB" id="2142213at2759"/>
<name>A0A165HX78_EXIGL</name>
<feature type="chain" id="PRO_5007858927" description="Conidiation-specific protein 13" evidence="1">
    <location>
        <begin position="19"/>
        <end position="320"/>
    </location>
</feature>
<proteinExistence type="predicted"/>
<evidence type="ECO:0000313" key="3">
    <source>
        <dbReference type="Proteomes" id="UP000077266"/>
    </source>
</evidence>